<evidence type="ECO:0000313" key="4">
    <source>
        <dbReference type="Proteomes" id="UP000177230"/>
    </source>
</evidence>
<keyword evidence="2" id="KW-1133">Transmembrane helix</keyword>
<organism evidence="3 4">
    <name type="scientific">Candidatus Edwardsbacteria bacterium GWF2_54_11</name>
    <dbReference type="NCBI Taxonomy" id="1817851"/>
    <lineage>
        <taxon>Bacteria</taxon>
        <taxon>Candidatus Edwardsiibacteriota</taxon>
    </lineage>
</organism>
<evidence type="ECO:0000313" key="3">
    <source>
        <dbReference type="EMBL" id="OGF13873.1"/>
    </source>
</evidence>
<comment type="caution">
    <text evidence="3">The sequence shown here is derived from an EMBL/GenBank/DDBJ whole genome shotgun (WGS) entry which is preliminary data.</text>
</comment>
<name>A0A1F5RI72_9BACT</name>
<dbReference type="Proteomes" id="UP000177230">
    <property type="component" value="Unassembled WGS sequence"/>
</dbReference>
<evidence type="ECO:0000256" key="2">
    <source>
        <dbReference type="SAM" id="Phobius"/>
    </source>
</evidence>
<sequence length="66" mass="6965">MDGKTGPIKGQTGSFSARMGPIKGRKGLFSARMGPIKGQRALYNLILLPAGLLLLSIANQNILVIT</sequence>
<feature type="transmembrane region" description="Helical" evidence="2">
    <location>
        <begin position="41"/>
        <end position="58"/>
    </location>
</feature>
<evidence type="ECO:0000256" key="1">
    <source>
        <dbReference type="SAM" id="MobiDB-lite"/>
    </source>
</evidence>
<feature type="region of interest" description="Disordered" evidence="1">
    <location>
        <begin position="1"/>
        <end position="22"/>
    </location>
</feature>
<keyword evidence="2" id="KW-0472">Membrane</keyword>
<keyword evidence="2" id="KW-0812">Transmembrane</keyword>
<accession>A0A1F5RI72</accession>
<gene>
    <name evidence="3" type="ORF">A2024_10530</name>
</gene>
<proteinExistence type="predicted"/>
<dbReference type="AlphaFoldDB" id="A0A1F5RI72"/>
<protein>
    <submittedName>
        <fullName evidence="3">Uncharacterized protein</fullName>
    </submittedName>
</protein>
<dbReference type="EMBL" id="MFFM01000011">
    <property type="protein sequence ID" value="OGF13873.1"/>
    <property type="molecule type" value="Genomic_DNA"/>
</dbReference>
<reference evidence="3 4" key="1">
    <citation type="journal article" date="2016" name="Nat. Commun.">
        <title>Thousands of microbial genomes shed light on interconnected biogeochemical processes in an aquifer system.</title>
        <authorList>
            <person name="Anantharaman K."/>
            <person name="Brown C.T."/>
            <person name="Hug L.A."/>
            <person name="Sharon I."/>
            <person name="Castelle C.J."/>
            <person name="Probst A.J."/>
            <person name="Thomas B.C."/>
            <person name="Singh A."/>
            <person name="Wilkins M.J."/>
            <person name="Karaoz U."/>
            <person name="Brodie E.L."/>
            <person name="Williams K.H."/>
            <person name="Hubbard S.S."/>
            <person name="Banfield J.F."/>
        </authorList>
    </citation>
    <scope>NUCLEOTIDE SEQUENCE [LARGE SCALE GENOMIC DNA]</scope>
</reference>